<feature type="non-terminal residue" evidence="2">
    <location>
        <position position="112"/>
    </location>
</feature>
<proteinExistence type="predicted"/>
<keyword evidence="1" id="KW-0472">Membrane</keyword>
<organism evidence="2 3">
    <name type="scientific">Durusdinium trenchii</name>
    <dbReference type="NCBI Taxonomy" id="1381693"/>
    <lineage>
        <taxon>Eukaryota</taxon>
        <taxon>Sar</taxon>
        <taxon>Alveolata</taxon>
        <taxon>Dinophyceae</taxon>
        <taxon>Suessiales</taxon>
        <taxon>Symbiodiniaceae</taxon>
        <taxon>Durusdinium</taxon>
    </lineage>
</organism>
<feature type="transmembrane region" description="Helical" evidence="1">
    <location>
        <begin position="57"/>
        <end position="79"/>
    </location>
</feature>
<keyword evidence="1" id="KW-1133">Transmembrane helix</keyword>
<dbReference type="Proteomes" id="UP001642484">
    <property type="component" value="Unassembled WGS sequence"/>
</dbReference>
<protein>
    <recommendedName>
        <fullName evidence="4">Ion transport domain-containing protein</fullName>
    </recommendedName>
</protein>
<evidence type="ECO:0008006" key="4">
    <source>
        <dbReference type="Google" id="ProtNLM"/>
    </source>
</evidence>
<evidence type="ECO:0000313" key="2">
    <source>
        <dbReference type="EMBL" id="CAK9063317.1"/>
    </source>
</evidence>
<comment type="caution">
    <text evidence="2">The sequence shown here is derived from an EMBL/GenBank/DDBJ whole genome shotgun (WGS) entry which is preliminary data.</text>
</comment>
<keyword evidence="1" id="KW-0812">Transmembrane</keyword>
<name>A0ABP0NKB7_9DINO</name>
<reference evidence="2 3" key="1">
    <citation type="submission" date="2024-02" db="EMBL/GenBank/DDBJ databases">
        <authorList>
            <person name="Chen Y."/>
            <person name="Shah S."/>
            <person name="Dougan E. K."/>
            <person name="Thang M."/>
            <person name="Chan C."/>
        </authorList>
    </citation>
    <scope>NUCLEOTIDE SEQUENCE [LARGE SCALE GENOMIC DNA]</scope>
</reference>
<keyword evidence="3" id="KW-1185">Reference proteome</keyword>
<evidence type="ECO:0000313" key="3">
    <source>
        <dbReference type="Proteomes" id="UP001642484"/>
    </source>
</evidence>
<sequence>MQILPLQCWREKCQSATSRGRRRRSATEGEAKLMTRSETFGDFWNFTLNPTGHFRNFWDFLAILCLVFDAIALPVQFVNHQFYATYSYSSIISRLQVFYWAFDLILSFFTGH</sequence>
<accession>A0ABP0NKB7</accession>
<dbReference type="EMBL" id="CAXAMN010021778">
    <property type="protein sequence ID" value="CAK9063317.1"/>
    <property type="molecule type" value="Genomic_DNA"/>
</dbReference>
<gene>
    <name evidence="2" type="ORF">CCMP2556_LOCUS31125</name>
</gene>
<evidence type="ECO:0000256" key="1">
    <source>
        <dbReference type="SAM" id="Phobius"/>
    </source>
</evidence>